<evidence type="ECO:0000256" key="5">
    <source>
        <dbReference type="SAM" id="MobiDB-lite"/>
    </source>
</evidence>
<comment type="subcellular location">
    <subcellularLocation>
        <location evidence="1">Nucleus</location>
    </subcellularLocation>
</comment>
<dbReference type="EMBL" id="CAUOFW020001647">
    <property type="protein sequence ID" value="CAK9147111.1"/>
    <property type="molecule type" value="Genomic_DNA"/>
</dbReference>
<dbReference type="SMART" id="SM00353">
    <property type="entry name" value="HLH"/>
    <property type="match status" value="1"/>
</dbReference>
<name>A0ABC8TDX9_9AQUA</name>
<feature type="domain" description="BHLH" evidence="6">
    <location>
        <begin position="379"/>
        <end position="428"/>
    </location>
</feature>
<feature type="compositionally biased region" description="Acidic residues" evidence="5">
    <location>
        <begin position="438"/>
        <end position="447"/>
    </location>
</feature>
<dbReference type="GO" id="GO:0005634">
    <property type="term" value="C:nucleus"/>
    <property type="evidence" value="ECO:0007669"/>
    <property type="project" value="UniProtKB-SubCell"/>
</dbReference>
<dbReference type="Proteomes" id="UP001642360">
    <property type="component" value="Unassembled WGS sequence"/>
</dbReference>
<dbReference type="InterPro" id="IPR051358">
    <property type="entry name" value="TF_AMS/ICE1/BHLH6-like"/>
</dbReference>
<feature type="compositionally biased region" description="Basic and acidic residues" evidence="5">
    <location>
        <begin position="341"/>
        <end position="353"/>
    </location>
</feature>
<dbReference type="InterPro" id="IPR054502">
    <property type="entry name" value="bHLH-TF_ACT-like_plant"/>
</dbReference>
<dbReference type="Pfam" id="PF22754">
    <property type="entry name" value="bHLH-TF_ACT-like_plant"/>
    <property type="match status" value="1"/>
</dbReference>
<keyword evidence="3" id="KW-0804">Transcription</keyword>
<dbReference type="Gene3D" id="4.10.280.10">
    <property type="entry name" value="Helix-loop-helix DNA-binding domain"/>
    <property type="match status" value="1"/>
</dbReference>
<sequence length="640" mass="72237">MGLWNEVIIMSGITVQFTIAINDQCFVPGNMNLVQNLMERLRPIVGMKSWNYCVFWRLNEEQRFFEWMGCCCAGTENLQNGGEEILFPVSSVLPCRDFMFMHPRTISCDLLVQLPSSMPLDSGFHAQTFMSDQPKWFNVSMNSDSNVSEETVGTKVLIPVPFGLIELFVARQISEDQNVIDYIKAQCSTFLDQQTIINSSNVDSNFSVNVNAISEVQSKPPLFSSGNDQKDHNSFHQPPVSPATAMENNLNLPYDISIDRIHLCTSPMNYLHQYNFTENRSKTDMFMEGTNESFPSDKPLNPFQSSPENKYQDMDSFQKSLMSNMGNVHGVESLGNMEQQGNDKDSMKNETGRSDSVSDCSDPNDDEEDTKYRRRTGKGPQSKNLVAERKRRKKLNDRLYALRALVPNISKLDRASILGDAIEFVKELQKQVEDLQNELEEHSDDEGANNNHSNLTNGQPDILLRNGTNLGPGPEHEKLGNGFHMGVSGNGGTELLKQNPDSENTGDKVQQMEPQVEVAQLGGNEFFVKVFCEHKAGGFARLMEALNSLGLEVTNVNVTSFRKLDSNVFKVEKIDSELVQADHVRDSLLELTRNPSRGRSEMATTSENGNGMDHHHHHLIHLHRRQINSHHHMHHFHTNT</sequence>
<dbReference type="SUPFAM" id="SSF47459">
    <property type="entry name" value="HLH, helix-loop-helix DNA-binding domain"/>
    <property type="match status" value="1"/>
</dbReference>
<gene>
    <name evidence="7" type="ORF">ILEXP_LOCUS14989</name>
    <name evidence="8" type="ORF">ILEXP_LOCUS36914</name>
</gene>
<feature type="region of interest" description="Disordered" evidence="5">
    <location>
        <begin position="327"/>
        <end position="390"/>
    </location>
</feature>
<comment type="caution">
    <text evidence="8">The sequence shown here is derived from an EMBL/GenBank/DDBJ whole genome shotgun (WGS) entry which is preliminary data.</text>
</comment>
<evidence type="ECO:0000313" key="8">
    <source>
        <dbReference type="EMBL" id="CAK9167632.1"/>
    </source>
</evidence>
<evidence type="ECO:0000313" key="7">
    <source>
        <dbReference type="EMBL" id="CAK9147111.1"/>
    </source>
</evidence>
<dbReference type="PANTHER" id="PTHR31945:SF11">
    <property type="entry name" value="TRANSCRIPTION FACTOR ABORTED MICROSPORES"/>
    <property type="match status" value="1"/>
</dbReference>
<dbReference type="InterPro" id="IPR011598">
    <property type="entry name" value="bHLH_dom"/>
</dbReference>
<feature type="compositionally biased region" description="Polar residues" evidence="5">
    <location>
        <begin position="302"/>
        <end position="311"/>
    </location>
</feature>
<dbReference type="InterPro" id="IPR025610">
    <property type="entry name" value="MYC/MYB_N"/>
</dbReference>
<evidence type="ECO:0000256" key="4">
    <source>
        <dbReference type="ARBA" id="ARBA00023242"/>
    </source>
</evidence>
<dbReference type="Pfam" id="PF00010">
    <property type="entry name" value="HLH"/>
    <property type="match status" value="1"/>
</dbReference>
<proteinExistence type="predicted"/>
<dbReference type="AlphaFoldDB" id="A0ABC8TDX9"/>
<organism evidence="8 9">
    <name type="scientific">Ilex paraguariensis</name>
    <name type="common">yerba mate</name>
    <dbReference type="NCBI Taxonomy" id="185542"/>
    <lineage>
        <taxon>Eukaryota</taxon>
        <taxon>Viridiplantae</taxon>
        <taxon>Streptophyta</taxon>
        <taxon>Embryophyta</taxon>
        <taxon>Tracheophyta</taxon>
        <taxon>Spermatophyta</taxon>
        <taxon>Magnoliopsida</taxon>
        <taxon>eudicotyledons</taxon>
        <taxon>Gunneridae</taxon>
        <taxon>Pentapetalae</taxon>
        <taxon>asterids</taxon>
        <taxon>campanulids</taxon>
        <taxon>Aquifoliales</taxon>
        <taxon>Aquifoliaceae</taxon>
        <taxon>Ilex</taxon>
    </lineage>
</organism>
<protein>
    <recommendedName>
        <fullName evidence="6">BHLH domain-containing protein</fullName>
    </recommendedName>
</protein>
<feature type="compositionally biased region" description="Polar residues" evidence="5">
    <location>
        <begin position="448"/>
        <end position="459"/>
    </location>
</feature>
<reference evidence="8 9" key="1">
    <citation type="submission" date="2024-02" db="EMBL/GenBank/DDBJ databases">
        <authorList>
            <person name="Vignale AGUSTIN F."/>
            <person name="Sosa J E."/>
            <person name="Modenutti C."/>
        </authorList>
    </citation>
    <scope>NUCLEOTIDE SEQUENCE [LARGE SCALE GENOMIC DNA]</scope>
</reference>
<evidence type="ECO:0000259" key="6">
    <source>
        <dbReference type="PROSITE" id="PS50888"/>
    </source>
</evidence>
<evidence type="ECO:0000313" key="9">
    <source>
        <dbReference type="Proteomes" id="UP001642360"/>
    </source>
</evidence>
<evidence type="ECO:0000256" key="1">
    <source>
        <dbReference type="ARBA" id="ARBA00004123"/>
    </source>
</evidence>
<dbReference type="Pfam" id="PF14215">
    <property type="entry name" value="bHLH-MYC_N"/>
    <property type="match status" value="1"/>
</dbReference>
<dbReference type="PROSITE" id="PS50888">
    <property type="entry name" value="BHLH"/>
    <property type="match status" value="1"/>
</dbReference>
<dbReference type="EMBL" id="CAUOFW020004883">
    <property type="protein sequence ID" value="CAK9167632.1"/>
    <property type="molecule type" value="Genomic_DNA"/>
</dbReference>
<dbReference type="GO" id="GO:0080090">
    <property type="term" value="P:regulation of primary metabolic process"/>
    <property type="evidence" value="ECO:0007669"/>
    <property type="project" value="UniProtKB-ARBA"/>
</dbReference>
<dbReference type="CDD" id="cd11443">
    <property type="entry name" value="bHLH_AtAMS_like"/>
    <property type="match status" value="1"/>
</dbReference>
<keyword evidence="9" id="KW-1185">Reference proteome</keyword>
<evidence type="ECO:0000256" key="2">
    <source>
        <dbReference type="ARBA" id="ARBA00023015"/>
    </source>
</evidence>
<keyword evidence="2" id="KW-0805">Transcription regulation</keyword>
<accession>A0ABC8TDX9</accession>
<dbReference type="PANTHER" id="PTHR31945">
    <property type="entry name" value="TRANSCRIPTION FACTOR SCREAM2-RELATED"/>
    <property type="match status" value="1"/>
</dbReference>
<dbReference type="InterPro" id="IPR036638">
    <property type="entry name" value="HLH_DNA-bd_sf"/>
</dbReference>
<feature type="region of interest" description="Disordered" evidence="5">
    <location>
        <begin position="225"/>
        <end position="246"/>
    </location>
</feature>
<feature type="region of interest" description="Disordered" evidence="5">
    <location>
        <begin position="287"/>
        <end position="311"/>
    </location>
</feature>
<feature type="region of interest" description="Disordered" evidence="5">
    <location>
        <begin position="438"/>
        <end position="508"/>
    </location>
</feature>
<keyword evidence="4" id="KW-0539">Nucleus</keyword>
<evidence type="ECO:0000256" key="3">
    <source>
        <dbReference type="ARBA" id="ARBA00023163"/>
    </source>
</evidence>